<dbReference type="AlphaFoldDB" id="A0A419SDC8"/>
<accession>A0A419SDC8</accession>
<keyword evidence="2" id="KW-1185">Reference proteome</keyword>
<proteinExistence type="predicted"/>
<evidence type="ECO:0000313" key="1">
    <source>
        <dbReference type="EMBL" id="RKD21119.1"/>
    </source>
</evidence>
<organism evidence="1 2">
    <name type="scientific">Ammoniphilus oxalaticus</name>
    <dbReference type="NCBI Taxonomy" id="66863"/>
    <lineage>
        <taxon>Bacteria</taxon>
        <taxon>Bacillati</taxon>
        <taxon>Bacillota</taxon>
        <taxon>Bacilli</taxon>
        <taxon>Bacillales</taxon>
        <taxon>Paenibacillaceae</taxon>
        <taxon>Aneurinibacillus group</taxon>
        <taxon>Ammoniphilus</taxon>
    </lineage>
</organism>
<evidence type="ECO:0000313" key="2">
    <source>
        <dbReference type="Proteomes" id="UP000284219"/>
    </source>
</evidence>
<comment type="caution">
    <text evidence="1">The sequence shown here is derived from an EMBL/GenBank/DDBJ whole genome shotgun (WGS) entry which is preliminary data.</text>
</comment>
<dbReference type="EMBL" id="MCHY01000013">
    <property type="protein sequence ID" value="RKD21119.1"/>
    <property type="molecule type" value="Genomic_DNA"/>
</dbReference>
<protein>
    <submittedName>
        <fullName evidence="1">Uncharacterized protein</fullName>
    </submittedName>
</protein>
<sequence>MKTIKFKRYQTELVNGSKGTISIPDGEDLRSMIQNRGFPKDGCSETLIRSSAIVKFEHVGYEERLINEDEELLPVTASQNQ</sequence>
<name>A0A419SDC8_9BACL</name>
<reference evidence="1 2" key="1">
    <citation type="submission" date="2016-08" db="EMBL/GenBank/DDBJ databases">
        <title>Novel Firmicute Genomes.</title>
        <authorList>
            <person name="Poppleton D.I."/>
            <person name="Gribaldo S."/>
        </authorList>
    </citation>
    <scope>NUCLEOTIDE SEQUENCE [LARGE SCALE GENOMIC DNA]</scope>
    <source>
        <strain evidence="1 2">RAOx-1</strain>
    </source>
</reference>
<dbReference type="RefSeq" id="WP_120191189.1">
    <property type="nucleotide sequence ID" value="NZ_MCHY01000013.1"/>
</dbReference>
<dbReference type="Proteomes" id="UP000284219">
    <property type="component" value="Unassembled WGS sequence"/>
</dbReference>
<gene>
    <name evidence="1" type="ORF">BEP19_15710</name>
</gene>